<reference evidence="3" key="1">
    <citation type="submission" date="2021-03" db="EMBL/GenBank/DDBJ databases">
        <title>Acanthopleuribacteraceae sp. M133.</title>
        <authorList>
            <person name="Wang G."/>
        </authorList>
    </citation>
    <scope>NUCLEOTIDE SEQUENCE</scope>
    <source>
        <strain evidence="3">M133</strain>
    </source>
</reference>
<evidence type="ECO:0000313" key="3">
    <source>
        <dbReference type="EMBL" id="QTD48145.1"/>
    </source>
</evidence>
<dbReference type="RefSeq" id="WP_237377806.1">
    <property type="nucleotide sequence ID" value="NZ_CP071793.1"/>
</dbReference>
<dbReference type="AlphaFoldDB" id="A0A8A4TNI1"/>
<dbReference type="KEGG" id="scor:J3U87_21375"/>
<protein>
    <recommendedName>
        <fullName evidence="5">PI3K/PI4K catalytic domain-containing protein</fullName>
    </recommendedName>
</protein>
<accession>A0A8A4TNI1</accession>
<dbReference type="EMBL" id="CP071793">
    <property type="protein sequence ID" value="QTD48145.1"/>
    <property type="molecule type" value="Genomic_DNA"/>
</dbReference>
<evidence type="ECO:0000256" key="2">
    <source>
        <dbReference type="SAM" id="SignalP"/>
    </source>
</evidence>
<gene>
    <name evidence="3" type="ORF">J3U87_21375</name>
</gene>
<feature type="region of interest" description="Disordered" evidence="1">
    <location>
        <begin position="31"/>
        <end position="57"/>
    </location>
</feature>
<evidence type="ECO:0000256" key="1">
    <source>
        <dbReference type="SAM" id="MobiDB-lite"/>
    </source>
</evidence>
<feature type="chain" id="PRO_5035163466" description="PI3K/PI4K catalytic domain-containing protein" evidence="2">
    <location>
        <begin position="23"/>
        <end position="307"/>
    </location>
</feature>
<proteinExistence type="predicted"/>
<keyword evidence="4" id="KW-1185">Reference proteome</keyword>
<organism evidence="3 4">
    <name type="scientific">Sulfidibacter corallicola</name>
    <dbReference type="NCBI Taxonomy" id="2818388"/>
    <lineage>
        <taxon>Bacteria</taxon>
        <taxon>Pseudomonadati</taxon>
        <taxon>Acidobacteriota</taxon>
        <taxon>Holophagae</taxon>
        <taxon>Acanthopleuribacterales</taxon>
        <taxon>Acanthopleuribacteraceae</taxon>
        <taxon>Sulfidibacter</taxon>
    </lineage>
</organism>
<sequence>MMVVRTLFLALMLISFPGSLHAAKNVERPNATTPADAMAAETSTTTYGAKPPRLTDRQGHSLTFRSEEALLAYLKKAQVTGEKVLSGGITKPLRLDLQREGTNLRGIFRHVHSTKNRLKLKGELHRFYQDSFRLEVAAYEVSRLLEVGHVPPAVIRGYRGRDGSLQLWVEHSITEQKRLKDDIPFPEFFDREKHEQHMRAFDILIYNFDRHEGNYLYDAQWYVWYIDHSRSFKVDSGTPGLAELQRVERKFWQALSTTSKKALTQALRSHLNPMQLATFHKRRERMIEHVEGLIERHGEEAVLFDWH</sequence>
<evidence type="ECO:0008006" key="5">
    <source>
        <dbReference type="Google" id="ProtNLM"/>
    </source>
</evidence>
<evidence type="ECO:0000313" key="4">
    <source>
        <dbReference type="Proteomes" id="UP000663929"/>
    </source>
</evidence>
<keyword evidence="2" id="KW-0732">Signal</keyword>
<dbReference type="Proteomes" id="UP000663929">
    <property type="component" value="Chromosome"/>
</dbReference>
<feature type="signal peptide" evidence="2">
    <location>
        <begin position="1"/>
        <end position="22"/>
    </location>
</feature>
<name>A0A8A4TNI1_SULCO</name>